<keyword evidence="5" id="KW-1185">Reference proteome</keyword>
<evidence type="ECO:0000256" key="1">
    <source>
        <dbReference type="SAM" id="MobiDB-lite"/>
    </source>
</evidence>
<dbReference type="Proteomes" id="UP001431776">
    <property type="component" value="Unassembled WGS sequence"/>
</dbReference>
<feature type="region of interest" description="Disordered" evidence="1">
    <location>
        <begin position="26"/>
        <end position="48"/>
    </location>
</feature>
<keyword evidence="2" id="KW-0732">Signal</keyword>
<sequence>MNRMHFIVFAVMLSLASLSAGADVTKPGDVVRGVPNDGDWPGNESPPLAIDDNVNTKYLHFKGETQPTGFQVTPSVGPTIVTGLTFTTANDAVERDPTAFELSGSNTSIDGPYTLIARGDIADFGQPSPWPRFTMNETPIAFANKTAYTHYQLLFTAVRNAAGANSMQIAEVEFLGGPAGGLPPTVDAGEDRTVPWRGAGHTIVQMHPVIDDDDPDDIGLIDPEYLTILWSSVGQPAADFMGTESEPNATVSFPAPGVYTLQLQVWDERDQEGRDTVVISVVEPPCPLSDLSGDCKVDLADLMLLAEQWLDGPGCEGYLLHCADLLGNDGVALDDFSRLAQDWLADWTGALRVTLTPAEAVAAGAQWRLDGGDWRDSGVVVADLVPGAYTVDFRPAIDWGRPSARTVHVGREQTTDLSAVYSRLSDSDVLITEFMAVNRTTLSTVVAGQTLYPDWIEITNRGTAPVDLAGWYLTDDPDDLTQWALPAIRLAAGESLLVFASGVQEEDVPGHWPYRDDAGFYHANFALSADGEYLALVRPDLQVAHEYASHVDESGDGGFPPQRADLSYGLYGSEMQYFTQATPGGANVAGHAEISEPPVFSHPGGTFFGAILLELSSSHPNAEIRYTTDGRAPDASSRRYTSPISILGTQEVLARAYEPGKAPSEVVCNTYIGLSSDVLNFSSDLPIVIVDTNRQTIGTTYRPVRSAFIDTGDDGRARMIGDADYAGRGGMKRRGRSTLGAAKGSYGFEVWDENDRDKDVSIFGLPAESDWILYAPFQFDRALINNAFMHGLSNQIGRYAVRTRFVEMYLSTSGEAVSAGDYVGLYIFMEKIKRGPDRVDVEELEPWHNAEPAVSGGYMLKIDRPDTGDRGFRTARGNPTYGDGTLCYVTPKEVEVTTAQSAWVRGYLDAFEEALYGPGFADPANGYAKYIDVDSFIDHNLLNMLAMNVDALRLSTHIHKRRNGRLEMGPIWDFDRSLDSTDGRDNNPERWHGTGDGTNYLGYIWWDRMFEDANFWQKYIDRWFALRRGAFSTESLNATIDAMAEEIWEAQARNFQRWSSHGPRFGGFQGEMDHLKDWLRRRCAWVDGQFVPPPEIVPYGGHVEVGRQVILVNTAGSGTLYYTLDGSDPRPPETAPTTISSVTLVPESAPKRVLVPTGPVDDAWRGGGAFDDSGWISGAGGVGFETATGYEQFFRIDVREQMYGRNASCYIRIPFNLLGDPSEFNYMALRVRYDDGFVAYLNGVEISRALFAGTPTWNSSADANHDDLAAILFEQFDVSAHAGLLRQGANVLAIHGLNSGTTSSDFLISLEVLVGRIASPDGSTMASEVRTYTGPITVTASTQVKARTLVTSNPYSPWSGLAEAVFAVGPVAESLRISEIMYNPADPNAEYIELTNIGDETIDLNLVRFTHGVDFTFPRAELAPGDYVLVVEDIVAFEARYGGGFPIAGQYAGRLDNAGEWVELQDAAGRVVHSFQYEDDWYEITDGLGFSLTVHDPVATDPNALGDMSVWRPSAYAGGSPGFDDSAEAVAPGAVTINELMAAPEPGQSDWIELHNTTDRPIDIGGWFLSDGGRNRTKYEIAAGTILPAHGYIVFYEDLHFGNESDPGCHASFGLSRNGETLYLHSGSDGVLTGYSAKQSFGASETGVSLGRYLGDTGAYEFGPLRVPTPGAANAQP</sequence>
<keyword evidence="4" id="KW-0808">Transferase</keyword>
<dbReference type="Pfam" id="PF13290">
    <property type="entry name" value="CHB_HEX_C_1"/>
    <property type="match status" value="1"/>
</dbReference>
<dbReference type="InterPro" id="IPR013783">
    <property type="entry name" value="Ig-like_fold"/>
</dbReference>
<dbReference type="RefSeq" id="WP_349245624.1">
    <property type="nucleotide sequence ID" value="NZ_JASCXX010000017.1"/>
</dbReference>
<name>A0AAW6TWY7_9BACT</name>
<dbReference type="GO" id="GO:0016301">
    <property type="term" value="F:kinase activity"/>
    <property type="evidence" value="ECO:0007669"/>
    <property type="project" value="UniProtKB-KW"/>
</dbReference>
<dbReference type="Pfam" id="PF00932">
    <property type="entry name" value="LTD"/>
    <property type="match status" value="3"/>
</dbReference>
<feature type="domain" description="LTD" evidence="3">
    <location>
        <begin position="1359"/>
        <end position="1479"/>
    </location>
</feature>
<dbReference type="InterPro" id="IPR035986">
    <property type="entry name" value="PKD_dom_sf"/>
</dbReference>
<dbReference type="EMBL" id="JASCXX010000017">
    <property type="protein sequence ID" value="MDI6450216.1"/>
    <property type="molecule type" value="Genomic_DNA"/>
</dbReference>
<evidence type="ECO:0000256" key="2">
    <source>
        <dbReference type="SAM" id="SignalP"/>
    </source>
</evidence>
<dbReference type="InterPro" id="IPR014867">
    <property type="entry name" value="Spore_coat_CotH_CotH2/3/7"/>
</dbReference>
<feature type="domain" description="LTD" evidence="3">
    <location>
        <begin position="1523"/>
        <end position="1652"/>
    </location>
</feature>
<evidence type="ECO:0000259" key="3">
    <source>
        <dbReference type="PROSITE" id="PS51841"/>
    </source>
</evidence>
<organism evidence="4 5">
    <name type="scientific">Anaerobaca lacustris</name>
    <dbReference type="NCBI Taxonomy" id="3044600"/>
    <lineage>
        <taxon>Bacteria</taxon>
        <taxon>Pseudomonadati</taxon>
        <taxon>Planctomycetota</taxon>
        <taxon>Phycisphaerae</taxon>
        <taxon>Sedimentisphaerales</taxon>
        <taxon>Anaerobacaceae</taxon>
        <taxon>Anaerobaca</taxon>
    </lineage>
</organism>
<dbReference type="SUPFAM" id="SSF49299">
    <property type="entry name" value="PKD domain"/>
    <property type="match status" value="1"/>
</dbReference>
<dbReference type="PROSITE" id="PS51841">
    <property type="entry name" value="LTD"/>
    <property type="match status" value="3"/>
</dbReference>
<feature type="signal peptide" evidence="2">
    <location>
        <begin position="1"/>
        <end position="22"/>
    </location>
</feature>
<dbReference type="SUPFAM" id="SSF74853">
    <property type="entry name" value="Lamin A/C globular tail domain"/>
    <property type="match status" value="3"/>
</dbReference>
<keyword evidence="4" id="KW-0418">Kinase</keyword>
<protein>
    <submittedName>
        <fullName evidence="4">CotH kinase family protein</fullName>
    </submittedName>
</protein>
<dbReference type="Pfam" id="PF08757">
    <property type="entry name" value="CotH"/>
    <property type="match status" value="1"/>
</dbReference>
<dbReference type="InterPro" id="IPR059177">
    <property type="entry name" value="GH29D-like_dom"/>
</dbReference>
<dbReference type="InterPro" id="IPR036415">
    <property type="entry name" value="Lamin_tail_dom_sf"/>
</dbReference>
<proteinExistence type="predicted"/>
<feature type="domain" description="LTD" evidence="3">
    <location>
        <begin position="433"/>
        <end position="552"/>
    </location>
</feature>
<evidence type="ECO:0000313" key="4">
    <source>
        <dbReference type="EMBL" id="MDI6450216.1"/>
    </source>
</evidence>
<gene>
    <name evidence="4" type="ORF">QJ522_14240</name>
</gene>
<reference evidence="4" key="1">
    <citation type="submission" date="2023-05" db="EMBL/GenBank/DDBJ databases">
        <title>Anaerotaeda fermentans gen. nov., sp. nov., a novel anaerobic planctomycete of the new family within the order Sedimentisphaerales isolated from Taman Peninsula, Russia.</title>
        <authorList>
            <person name="Khomyakova M.A."/>
            <person name="Merkel A.Y."/>
            <person name="Slobodkin A.I."/>
        </authorList>
    </citation>
    <scope>NUCLEOTIDE SEQUENCE</scope>
    <source>
        <strain evidence="4">M17dextr</strain>
    </source>
</reference>
<feature type="chain" id="PRO_5043902540" evidence="2">
    <location>
        <begin position="23"/>
        <end position="1677"/>
    </location>
</feature>
<evidence type="ECO:0000313" key="5">
    <source>
        <dbReference type="Proteomes" id="UP001431776"/>
    </source>
</evidence>
<dbReference type="InterPro" id="IPR001322">
    <property type="entry name" value="Lamin_tail_dom"/>
</dbReference>
<comment type="caution">
    <text evidence="4">The sequence shown here is derived from an EMBL/GenBank/DDBJ whole genome shotgun (WGS) entry which is preliminary data.</text>
</comment>
<accession>A0AAW6TWY7</accession>
<dbReference type="Gene3D" id="2.60.40.1260">
    <property type="entry name" value="Lamin Tail domain"/>
    <property type="match status" value="2"/>
</dbReference>
<dbReference type="Gene3D" id="2.60.40.10">
    <property type="entry name" value="Immunoglobulins"/>
    <property type="match status" value="1"/>
</dbReference>
<dbReference type="Gene3D" id="2.60.120.260">
    <property type="entry name" value="Galactose-binding domain-like"/>
    <property type="match status" value="2"/>
</dbReference>